<dbReference type="Gene3D" id="1.50.10.20">
    <property type="match status" value="1"/>
</dbReference>
<dbReference type="InterPro" id="IPR047565">
    <property type="entry name" value="Alpha-macroglob_thiol-ester_cl"/>
</dbReference>
<name>A0AAV3XF78_9GAST</name>
<dbReference type="GO" id="GO:0004866">
    <property type="term" value="F:endopeptidase inhibitor activity"/>
    <property type="evidence" value="ECO:0007669"/>
    <property type="project" value="InterPro"/>
</dbReference>
<dbReference type="SMART" id="SM01419">
    <property type="entry name" value="Thiol-ester_cl"/>
    <property type="match status" value="1"/>
</dbReference>
<dbReference type="Proteomes" id="UP000735302">
    <property type="component" value="Unassembled WGS sequence"/>
</dbReference>
<feature type="region of interest" description="Disordered" evidence="1">
    <location>
        <begin position="1"/>
        <end position="33"/>
    </location>
</feature>
<dbReference type="InterPro" id="IPR050473">
    <property type="entry name" value="A2M/Complement_sys"/>
</dbReference>
<feature type="domain" description="Alpha-2-macroglobulin" evidence="2">
    <location>
        <begin position="61"/>
        <end position="150"/>
    </location>
</feature>
<dbReference type="PANTHER" id="PTHR11412:SF171">
    <property type="entry name" value="PREGNANCY ZONE PROTEIN-LIKE PROTEIN"/>
    <property type="match status" value="1"/>
</dbReference>
<evidence type="ECO:0000313" key="3">
    <source>
        <dbReference type="EMBL" id="GFN76475.1"/>
    </source>
</evidence>
<dbReference type="Pfam" id="PF07678">
    <property type="entry name" value="TED_complement"/>
    <property type="match status" value="1"/>
</dbReference>
<dbReference type="GO" id="GO:0005615">
    <property type="term" value="C:extracellular space"/>
    <property type="evidence" value="ECO:0007669"/>
    <property type="project" value="InterPro"/>
</dbReference>
<dbReference type="PANTHER" id="PTHR11412">
    <property type="entry name" value="MACROGLOBULIN / COMPLEMENT"/>
    <property type="match status" value="1"/>
</dbReference>
<protein>
    <submittedName>
        <fullName evidence="3">Alpha-2-macroglobulin-like protein 1</fullName>
    </submittedName>
</protein>
<comment type="caution">
    <text evidence="3">The sequence shown here is derived from an EMBL/GenBank/DDBJ whole genome shotgun (WGS) entry which is preliminary data.</text>
</comment>
<proteinExistence type="predicted"/>
<evidence type="ECO:0000313" key="4">
    <source>
        <dbReference type="Proteomes" id="UP000735302"/>
    </source>
</evidence>
<dbReference type="SMART" id="SM01360">
    <property type="entry name" value="A2M"/>
    <property type="match status" value="1"/>
</dbReference>
<keyword evidence="4" id="KW-1185">Reference proteome</keyword>
<dbReference type="Gene3D" id="2.20.130.20">
    <property type="match status" value="1"/>
</dbReference>
<dbReference type="AlphaFoldDB" id="A0AAV3XF78"/>
<dbReference type="EMBL" id="BLXT01000396">
    <property type="protein sequence ID" value="GFN76475.1"/>
    <property type="molecule type" value="Genomic_DNA"/>
</dbReference>
<dbReference type="InterPro" id="IPR011626">
    <property type="entry name" value="Alpha-macroglobulin_TED"/>
</dbReference>
<organism evidence="3 4">
    <name type="scientific">Plakobranchus ocellatus</name>
    <dbReference type="NCBI Taxonomy" id="259542"/>
    <lineage>
        <taxon>Eukaryota</taxon>
        <taxon>Metazoa</taxon>
        <taxon>Spiralia</taxon>
        <taxon>Lophotrochozoa</taxon>
        <taxon>Mollusca</taxon>
        <taxon>Gastropoda</taxon>
        <taxon>Heterobranchia</taxon>
        <taxon>Euthyneura</taxon>
        <taxon>Panpulmonata</taxon>
        <taxon>Sacoglossa</taxon>
        <taxon>Placobranchoidea</taxon>
        <taxon>Plakobranchidae</taxon>
        <taxon>Plakobranchus</taxon>
    </lineage>
</organism>
<evidence type="ECO:0000259" key="2">
    <source>
        <dbReference type="SMART" id="SM01360"/>
    </source>
</evidence>
<dbReference type="InterPro" id="IPR008930">
    <property type="entry name" value="Terpenoid_cyclase/PrenylTrfase"/>
</dbReference>
<accession>A0AAV3XF78</accession>
<dbReference type="Pfam" id="PF00207">
    <property type="entry name" value="A2M"/>
    <property type="match status" value="1"/>
</dbReference>
<dbReference type="SUPFAM" id="SSF48239">
    <property type="entry name" value="Terpenoid cyclases/Protein prenyltransferases"/>
    <property type="match status" value="1"/>
</dbReference>
<dbReference type="InterPro" id="IPR001599">
    <property type="entry name" value="Macroglobln_a2"/>
</dbReference>
<sequence>MNWTEDTEAEPETQGLDWRQRGSTRDTGASLEKTCQTREMEIPEYLDYGTRPKIRPYYIEPWFWRLVDVGTGEEMLNLKVMKYITTWSAQALCVSKTKGFGMSEVVSHTVFKPLTISVKQPYAAVLDERLPVFISIRSSLDYCVWGMVHMVWNSKFLNADGYYGPRRIGCICGDKPYNVWALNELCGERARTGRDISYGNASISDEVHRKILVKAEGVEQSYTYTSYFCSEGDIMGAPLSNLEYLVHMPTNCGEQNMIGFVSNILVLNYLNSTGNLEETARQTALNKMKKGYQEALSFRHKDGSFSAFGDKDPKGSVWLTSFLIKSFARAQKISHVISWYLMLSHDISCNLRISHVISRYLVLFVKE</sequence>
<gene>
    <name evidence="3" type="ORF">PoB_000298100</name>
</gene>
<feature type="compositionally biased region" description="Acidic residues" evidence="1">
    <location>
        <begin position="1"/>
        <end position="11"/>
    </location>
</feature>
<evidence type="ECO:0000256" key="1">
    <source>
        <dbReference type="SAM" id="MobiDB-lite"/>
    </source>
</evidence>
<reference evidence="3 4" key="1">
    <citation type="journal article" date="2021" name="Elife">
        <title>Chloroplast acquisition without the gene transfer in kleptoplastic sea slugs, Plakobranchus ocellatus.</title>
        <authorList>
            <person name="Maeda T."/>
            <person name="Takahashi S."/>
            <person name="Yoshida T."/>
            <person name="Shimamura S."/>
            <person name="Takaki Y."/>
            <person name="Nagai Y."/>
            <person name="Toyoda A."/>
            <person name="Suzuki Y."/>
            <person name="Arimoto A."/>
            <person name="Ishii H."/>
            <person name="Satoh N."/>
            <person name="Nishiyama T."/>
            <person name="Hasebe M."/>
            <person name="Maruyama T."/>
            <person name="Minagawa J."/>
            <person name="Obokata J."/>
            <person name="Shigenobu S."/>
        </authorList>
    </citation>
    <scope>NUCLEOTIDE SEQUENCE [LARGE SCALE GENOMIC DNA]</scope>
</reference>